<evidence type="ECO:0000256" key="9">
    <source>
        <dbReference type="RuleBase" id="RU000682"/>
    </source>
</evidence>
<dbReference type="EnsemblPlants" id="Kaladp0067s0047.1.v1.1">
    <property type="protein sequence ID" value="Kaladp0067s0047.1.v1.1.CDS.1"/>
    <property type="gene ID" value="Kaladp0067s0047.v1.1"/>
</dbReference>
<dbReference type="GO" id="GO:0000981">
    <property type="term" value="F:DNA-binding transcription factor activity, RNA polymerase II-specific"/>
    <property type="evidence" value="ECO:0007669"/>
    <property type="project" value="UniProtKB-UniRule"/>
</dbReference>
<keyword evidence="6 8" id="KW-0539">Nucleus</keyword>
<evidence type="ECO:0000256" key="8">
    <source>
        <dbReference type="PROSITE-ProRule" id="PRU00108"/>
    </source>
</evidence>
<dbReference type="PROSITE" id="PS00027">
    <property type="entry name" value="HOMEOBOX_1"/>
    <property type="match status" value="1"/>
</dbReference>
<comment type="similarity">
    <text evidence="7 10">Belongs to the HD-ZIP homeobox family. Class I subfamily.</text>
</comment>
<comment type="function">
    <text evidence="10">Transcription factor.</text>
</comment>
<dbReference type="InterPro" id="IPR045224">
    <property type="entry name" value="HDZip_class_I_plant"/>
</dbReference>
<keyword evidence="2 10" id="KW-0805">Transcription regulation</keyword>
<evidence type="ECO:0000256" key="7">
    <source>
        <dbReference type="ARBA" id="ARBA00025748"/>
    </source>
</evidence>
<dbReference type="Pfam" id="PF00046">
    <property type="entry name" value="Homeodomain"/>
    <property type="match status" value="1"/>
</dbReference>
<feature type="coiled-coil region" evidence="11">
    <location>
        <begin position="86"/>
        <end position="120"/>
    </location>
</feature>
<name>A0A7N0UG61_KALFE</name>
<evidence type="ECO:0000256" key="10">
    <source>
        <dbReference type="RuleBase" id="RU369038"/>
    </source>
</evidence>
<evidence type="ECO:0000256" key="4">
    <source>
        <dbReference type="ARBA" id="ARBA00023155"/>
    </source>
</evidence>
<feature type="domain" description="Homeobox" evidence="13">
    <location>
        <begin position="13"/>
        <end position="73"/>
    </location>
</feature>
<evidence type="ECO:0000256" key="6">
    <source>
        <dbReference type="ARBA" id="ARBA00023242"/>
    </source>
</evidence>
<dbReference type="InterPro" id="IPR017970">
    <property type="entry name" value="Homeobox_CS"/>
</dbReference>
<dbReference type="Gene3D" id="1.10.10.60">
    <property type="entry name" value="Homeodomain-like"/>
    <property type="match status" value="1"/>
</dbReference>
<protein>
    <recommendedName>
        <fullName evidence="10">Homeobox-leucine zipper protein</fullName>
    </recommendedName>
    <alternativeName>
        <fullName evidence="10">HD-ZIP protein</fullName>
    </alternativeName>
    <alternativeName>
        <fullName evidence="10">Homeodomain transcription factor</fullName>
    </alternativeName>
</protein>
<dbReference type="GO" id="GO:0043565">
    <property type="term" value="F:sequence-specific DNA binding"/>
    <property type="evidence" value="ECO:0007669"/>
    <property type="project" value="TreeGrafter"/>
</dbReference>
<dbReference type="OMA" id="WSERKLE"/>
<comment type="subcellular location">
    <subcellularLocation>
        <location evidence="1 8 9">Nucleus</location>
    </subcellularLocation>
</comment>
<reference evidence="14" key="1">
    <citation type="submission" date="2021-01" db="UniProtKB">
        <authorList>
            <consortium name="EnsemblPlants"/>
        </authorList>
    </citation>
    <scope>IDENTIFICATION</scope>
</reference>
<feature type="DNA-binding region" description="Homeobox" evidence="8">
    <location>
        <begin position="15"/>
        <end position="74"/>
    </location>
</feature>
<evidence type="ECO:0000256" key="5">
    <source>
        <dbReference type="ARBA" id="ARBA00023163"/>
    </source>
</evidence>
<feature type="region of interest" description="Disordered" evidence="12">
    <location>
        <begin position="1"/>
        <end position="21"/>
    </location>
</feature>
<dbReference type="Proteomes" id="UP000594263">
    <property type="component" value="Unplaced"/>
</dbReference>
<dbReference type="PANTHER" id="PTHR24326">
    <property type="entry name" value="HOMEOBOX-LEUCINE ZIPPER PROTEIN"/>
    <property type="match status" value="1"/>
</dbReference>
<keyword evidence="3 8" id="KW-0238">DNA-binding</keyword>
<evidence type="ECO:0000256" key="2">
    <source>
        <dbReference type="ARBA" id="ARBA00023015"/>
    </source>
</evidence>
<dbReference type="CDD" id="cd00086">
    <property type="entry name" value="homeodomain"/>
    <property type="match status" value="1"/>
</dbReference>
<accession>A0A7N0UG61</accession>
<dbReference type="InterPro" id="IPR001356">
    <property type="entry name" value="HD"/>
</dbReference>
<organism evidence="14 15">
    <name type="scientific">Kalanchoe fedtschenkoi</name>
    <name type="common">Lavender scallops</name>
    <name type="synonym">South American air plant</name>
    <dbReference type="NCBI Taxonomy" id="63787"/>
    <lineage>
        <taxon>Eukaryota</taxon>
        <taxon>Viridiplantae</taxon>
        <taxon>Streptophyta</taxon>
        <taxon>Embryophyta</taxon>
        <taxon>Tracheophyta</taxon>
        <taxon>Spermatophyta</taxon>
        <taxon>Magnoliopsida</taxon>
        <taxon>eudicotyledons</taxon>
        <taxon>Gunneridae</taxon>
        <taxon>Pentapetalae</taxon>
        <taxon>Saxifragales</taxon>
        <taxon>Crassulaceae</taxon>
        <taxon>Kalanchoe</taxon>
    </lineage>
</organism>
<dbReference type="SMART" id="SM00389">
    <property type="entry name" value="HOX"/>
    <property type="match status" value="1"/>
</dbReference>
<evidence type="ECO:0000256" key="11">
    <source>
        <dbReference type="SAM" id="Coils"/>
    </source>
</evidence>
<dbReference type="GO" id="GO:0045893">
    <property type="term" value="P:positive regulation of DNA-templated transcription"/>
    <property type="evidence" value="ECO:0007669"/>
    <property type="project" value="TreeGrafter"/>
</dbReference>
<dbReference type="PROSITE" id="PS50071">
    <property type="entry name" value="HOMEOBOX_2"/>
    <property type="match status" value="1"/>
</dbReference>
<dbReference type="PANTHER" id="PTHR24326:SF522">
    <property type="entry name" value="HOMEOBOX-LEUCINE ZIPPER PROTEIN ATHB-52"/>
    <property type="match status" value="1"/>
</dbReference>
<keyword evidence="15" id="KW-1185">Reference proteome</keyword>
<evidence type="ECO:0000313" key="14">
    <source>
        <dbReference type="EnsemblPlants" id="Kaladp0067s0047.1.v1.1.CDS.1"/>
    </source>
</evidence>
<dbReference type="InterPro" id="IPR009057">
    <property type="entry name" value="Homeodomain-like_sf"/>
</dbReference>
<sequence length="179" mass="20221">MDFLKWQDTEKPDSGKGSKRRLTEDQIRLLETNFSFNKKLDQDLKYHLSQQLNLPPRQIAVWYQNKRARWKTQAMESDHKAMQSKLASVMSHNRKLEREVEKLQEELDQARAMVHASSTSVPAYSCAVSTSGEDDGGSSFVDRSECCLDNELYACVAGVESRHQFLSVAGGFGAFGPSI</sequence>
<dbReference type="Gramene" id="Kaladp0067s0047.1.v1.1">
    <property type="protein sequence ID" value="Kaladp0067s0047.1.v1.1.CDS.1"/>
    <property type="gene ID" value="Kaladp0067s0047.v1.1"/>
</dbReference>
<dbReference type="SUPFAM" id="SSF46689">
    <property type="entry name" value="Homeodomain-like"/>
    <property type="match status" value="1"/>
</dbReference>
<evidence type="ECO:0000259" key="13">
    <source>
        <dbReference type="PROSITE" id="PS50071"/>
    </source>
</evidence>
<dbReference type="AlphaFoldDB" id="A0A7N0UG61"/>
<evidence type="ECO:0000256" key="12">
    <source>
        <dbReference type="SAM" id="MobiDB-lite"/>
    </source>
</evidence>
<keyword evidence="5 10" id="KW-0804">Transcription</keyword>
<keyword evidence="11" id="KW-0175">Coiled coil</keyword>
<evidence type="ECO:0000313" key="15">
    <source>
        <dbReference type="Proteomes" id="UP000594263"/>
    </source>
</evidence>
<evidence type="ECO:0000256" key="1">
    <source>
        <dbReference type="ARBA" id="ARBA00004123"/>
    </source>
</evidence>
<proteinExistence type="inferred from homology"/>
<dbReference type="GO" id="GO:0005634">
    <property type="term" value="C:nucleus"/>
    <property type="evidence" value="ECO:0007669"/>
    <property type="project" value="UniProtKB-SubCell"/>
</dbReference>
<keyword evidence="4 8" id="KW-0371">Homeobox</keyword>
<evidence type="ECO:0000256" key="3">
    <source>
        <dbReference type="ARBA" id="ARBA00023125"/>
    </source>
</evidence>